<evidence type="ECO:0000313" key="13">
    <source>
        <dbReference type="EMBL" id="PIR88961.1"/>
    </source>
</evidence>
<dbReference type="InterPro" id="IPR001179">
    <property type="entry name" value="PPIase_FKBP_dom"/>
</dbReference>
<dbReference type="Gene3D" id="3.10.50.40">
    <property type="match status" value="1"/>
</dbReference>
<evidence type="ECO:0000256" key="7">
    <source>
        <dbReference type="ARBA" id="ARBA00023235"/>
    </source>
</evidence>
<feature type="domain" description="PPIase FKBP-type" evidence="10">
    <location>
        <begin position="165"/>
        <end position="246"/>
    </location>
</feature>
<evidence type="ECO:0000313" key="14">
    <source>
        <dbReference type="Proteomes" id="UP000231157"/>
    </source>
</evidence>
<dbReference type="GO" id="GO:0006457">
    <property type="term" value="P:protein folding"/>
    <property type="evidence" value="ECO:0007669"/>
    <property type="project" value="UniProtKB-UniRule"/>
</dbReference>
<dbReference type="Gene3D" id="3.30.70.1050">
    <property type="entry name" value="Trigger factor ribosome-binding domain"/>
    <property type="match status" value="1"/>
</dbReference>
<dbReference type="InterPro" id="IPR008880">
    <property type="entry name" value="Trigger_fac_C"/>
</dbReference>
<evidence type="ECO:0000256" key="4">
    <source>
        <dbReference type="ARBA" id="ARBA00016902"/>
    </source>
</evidence>
<dbReference type="GO" id="GO:0005737">
    <property type="term" value="C:cytoplasm"/>
    <property type="evidence" value="ECO:0007669"/>
    <property type="project" value="UniProtKB-SubCell"/>
</dbReference>
<proteinExistence type="inferred from homology"/>
<keyword evidence="9" id="KW-0963">Cytoplasm</keyword>
<feature type="domain" description="Trigger factor ribosome-binding bacterial" evidence="11">
    <location>
        <begin position="1"/>
        <end position="149"/>
    </location>
</feature>
<dbReference type="SUPFAM" id="SSF102735">
    <property type="entry name" value="Trigger factor ribosome-binding domain"/>
    <property type="match status" value="1"/>
</dbReference>
<reference evidence="14" key="1">
    <citation type="submission" date="2017-09" db="EMBL/GenBank/DDBJ databases">
        <title>Depth-based differentiation of microbial function through sediment-hosted aquifers and enrichment of novel symbionts in the deep terrestrial subsurface.</title>
        <authorList>
            <person name="Probst A.J."/>
            <person name="Ladd B."/>
            <person name="Jarett J.K."/>
            <person name="Geller-Mcgrath D.E."/>
            <person name="Sieber C.M.K."/>
            <person name="Emerson J.B."/>
            <person name="Anantharaman K."/>
            <person name="Thomas B.C."/>
            <person name="Malmstrom R."/>
            <person name="Stieglmeier M."/>
            <person name="Klingl A."/>
            <person name="Woyke T."/>
            <person name="Ryan C.M."/>
            <person name="Banfield J.F."/>
        </authorList>
    </citation>
    <scope>NUCLEOTIDE SEQUENCE [LARGE SCALE GENOMIC DNA]</scope>
</reference>
<dbReference type="Pfam" id="PF05698">
    <property type="entry name" value="Trigger_C"/>
    <property type="match status" value="1"/>
</dbReference>
<dbReference type="Pfam" id="PF05697">
    <property type="entry name" value="Trigger_N"/>
    <property type="match status" value="1"/>
</dbReference>
<dbReference type="InterPro" id="IPR005215">
    <property type="entry name" value="Trig_fac"/>
</dbReference>
<evidence type="ECO:0000256" key="2">
    <source>
        <dbReference type="ARBA" id="ARBA00005464"/>
    </source>
</evidence>
<evidence type="ECO:0000259" key="10">
    <source>
        <dbReference type="Pfam" id="PF00254"/>
    </source>
</evidence>
<evidence type="ECO:0000259" key="11">
    <source>
        <dbReference type="Pfam" id="PF05697"/>
    </source>
</evidence>
<evidence type="ECO:0000256" key="3">
    <source>
        <dbReference type="ARBA" id="ARBA00013194"/>
    </source>
</evidence>
<evidence type="ECO:0000256" key="1">
    <source>
        <dbReference type="ARBA" id="ARBA00000971"/>
    </source>
</evidence>
<keyword evidence="5 9" id="KW-0697">Rotamase</keyword>
<comment type="caution">
    <text evidence="13">The sequence shown here is derived from an EMBL/GenBank/DDBJ whole genome shotgun (WGS) entry which is preliminary data.</text>
</comment>
<evidence type="ECO:0000256" key="5">
    <source>
        <dbReference type="ARBA" id="ARBA00023110"/>
    </source>
</evidence>
<dbReference type="EMBL" id="PFAZ01000009">
    <property type="protein sequence ID" value="PIR88961.1"/>
    <property type="molecule type" value="Genomic_DNA"/>
</dbReference>
<dbReference type="Proteomes" id="UP000231157">
    <property type="component" value="Unassembled WGS sequence"/>
</dbReference>
<dbReference type="InterPro" id="IPR037041">
    <property type="entry name" value="Trigger_fac_C_sf"/>
</dbReference>
<evidence type="ECO:0000256" key="9">
    <source>
        <dbReference type="HAMAP-Rule" id="MF_00303"/>
    </source>
</evidence>
<protein>
    <recommendedName>
        <fullName evidence="4 9">Trigger factor</fullName>
        <shortName evidence="9">TF</shortName>
        <ecNumber evidence="3 9">5.2.1.8</ecNumber>
    </recommendedName>
    <alternativeName>
        <fullName evidence="8 9">PPIase</fullName>
    </alternativeName>
</protein>
<dbReference type="PIRSF" id="PIRSF003095">
    <property type="entry name" value="Trigger_factor"/>
    <property type="match status" value="1"/>
</dbReference>
<sequence length="415" mass="47872">MKETHKKKTGSEIEVEVILEQKEFDTYWQEAHNEAASKIHLKGFRPGTAPKELSDQAVNKDKVFEEASLKAVKWSLDEVIEDNNWIVVSKPKIEIIEANPIGKEGPGLKYKAEFSIFPEVKLGDYKKIAKDILKEKNVPEVKEEEINKTFSWLRESRAKITRVSRNAVKGDLIEVDVESSLEGKPIEGGTLHGEKMVLGESKFIPGFDEKLENRKENEEIIFSLKAPADYWQKDLQNKEIEFKVTIKGVYERELPTADNEFAKTLGAKFETIEDVKSSIVEGFKHEKEQREKERIISKILREVAKESNAEIPDIMLEKSLESMIHETKAMIGNNQIPVSDEKLRESLKERAKERLMVNLIIHKISKDEKLEPTEEEIKTEMSIHNLDPNTHYDYSYGVVEQKKVFEFLESLEEKK</sequence>
<evidence type="ECO:0000256" key="6">
    <source>
        <dbReference type="ARBA" id="ARBA00023186"/>
    </source>
</evidence>
<organism evidence="13 14">
    <name type="scientific">Candidatus Harrisonbacteria bacterium CG10_big_fil_rev_8_21_14_0_10_40_38</name>
    <dbReference type="NCBI Taxonomy" id="1974583"/>
    <lineage>
        <taxon>Bacteria</taxon>
        <taxon>Candidatus Harrisoniibacteriota</taxon>
    </lineage>
</organism>
<dbReference type="InterPro" id="IPR046357">
    <property type="entry name" value="PPIase_dom_sf"/>
</dbReference>
<dbReference type="EC" id="5.2.1.8" evidence="3 9"/>
<dbReference type="InterPro" id="IPR027304">
    <property type="entry name" value="Trigger_fact/SurA_dom_sf"/>
</dbReference>
<comment type="function">
    <text evidence="9">Involved in protein export. Acts as a chaperone by maintaining the newly synthesized protein in an open conformation. Functions as a peptidyl-prolyl cis-trans isomerase.</text>
</comment>
<dbReference type="NCBIfam" id="TIGR00115">
    <property type="entry name" value="tig"/>
    <property type="match status" value="1"/>
</dbReference>
<accession>A0A2H0URE4</accession>
<dbReference type="InterPro" id="IPR036611">
    <property type="entry name" value="Trigger_fac_ribosome-bd_sf"/>
</dbReference>
<keyword evidence="6 9" id="KW-0143">Chaperone</keyword>
<name>A0A2H0URE4_9BACT</name>
<comment type="similarity">
    <text evidence="2 9">Belongs to the FKBP-type PPIase family. Tig subfamily.</text>
</comment>
<evidence type="ECO:0000256" key="8">
    <source>
        <dbReference type="ARBA" id="ARBA00029986"/>
    </source>
</evidence>
<comment type="subcellular location">
    <subcellularLocation>
        <location evidence="9">Cytoplasm</location>
    </subcellularLocation>
    <text evidence="9">About half TF is bound to the ribosome near the polypeptide exit tunnel while the other half is free in the cytoplasm.</text>
</comment>
<dbReference type="GO" id="GO:0051301">
    <property type="term" value="P:cell division"/>
    <property type="evidence" value="ECO:0007669"/>
    <property type="project" value="UniProtKB-KW"/>
</dbReference>
<dbReference type="GO" id="GO:0015031">
    <property type="term" value="P:protein transport"/>
    <property type="evidence" value="ECO:0007669"/>
    <property type="project" value="UniProtKB-UniRule"/>
</dbReference>
<dbReference type="InterPro" id="IPR008881">
    <property type="entry name" value="Trigger_fac_ribosome-bd_bac"/>
</dbReference>
<dbReference type="Pfam" id="PF00254">
    <property type="entry name" value="FKBP_C"/>
    <property type="match status" value="1"/>
</dbReference>
<keyword evidence="9" id="KW-0132">Cell division</keyword>
<dbReference type="AlphaFoldDB" id="A0A2H0URE4"/>
<keyword evidence="9" id="KW-0131">Cell cycle</keyword>
<dbReference type="HAMAP" id="MF_00303">
    <property type="entry name" value="Trigger_factor_Tig"/>
    <property type="match status" value="1"/>
</dbReference>
<dbReference type="SUPFAM" id="SSF109998">
    <property type="entry name" value="Triger factor/SurA peptide-binding domain-like"/>
    <property type="match status" value="1"/>
</dbReference>
<comment type="domain">
    <text evidence="9">Consists of 3 domains; the N-terminus binds the ribosome, the middle domain has PPIase activity, while the C-terminus has intrinsic chaperone activity on its own.</text>
</comment>
<comment type="catalytic activity">
    <reaction evidence="1 9">
        <text>[protein]-peptidylproline (omega=180) = [protein]-peptidylproline (omega=0)</text>
        <dbReference type="Rhea" id="RHEA:16237"/>
        <dbReference type="Rhea" id="RHEA-COMP:10747"/>
        <dbReference type="Rhea" id="RHEA-COMP:10748"/>
        <dbReference type="ChEBI" id="CHEBI:83833"/>
        <dbReference type="ChEBI" id="CHEBI:83834"/>
        <dbReference type="EC" id="5.2.1.8"/>
    </reaction>
</comment>
<dbReference type="SUPFAM" id="SSF54534">
    <property type="entry name" value="FKBP-like"/>
    <property type="match status" value="1"/>
</dbReference>
<dbReference type="GO" id="GO:0003755">
    <property type="term" value="F:peptidyl-prolyl cis-trans isomerase activity"/>
    <property type="evidence" value="ECO:0007669"/>
    <property type="project" value="UniProtKB-UniRule"/>
</dbReference>
<feature type="domain" description="Trigger factor C-terminal" evidence="12">
    <location>
        <begin position="271"/>
        <end position="382"/>
    </location>
</feature>
<evidence type="ECO:0000259" key="12">
    <source>
        <dbReference type="Pfam" id="PF05698"/>
    </source>
</evidence>
<dbReference type="Gene3D" id="1.10.3120.10">
    <property type="entry name" value="Trigger factor, C-terminal domain"/>
    <property type="match status" value="1"/>
</dbReference>
<keyword evidence="7 9" id="KW-0413">Isomerase</keyword>
<gene>
    <name evidence="9 13" type="primary">tig</name>
    <name evidence="13" type="ORF">COU07_03670</name>
</gene>